<dbReference type="Proteomes" id="UP000323380">
    <property type="component" value="Unassembled WGS sequence"/>
</dbReference>
<dbReference type="RefSeq" id="WP_067896199.1">
    <property type="nucleotide sequence ID" value="NZ_VSFG01000005.1"/>
</dbReference>
<evidence type="ECO:0000313" key="3">
    <source>
        <dbReference type="Proteomes" id="UP000323380"/>
    </source>
</evidence>
<keyword evidence="3" id="KW-1185">Reference proteome</keyword>
<dbReference type="STRING" id="1220554.GCA_001552135_05063"/>
<reference evidence="2 3" key="1">
    <citation type="submission" date="2019-08" db="EMBL/GenBank/DDBJ databases">
        <title>Actinomadura sp. nov. CYP1-5 isolated from mountain soil.</title>
        <authorList>
            <person name="Songsumanus A."/>
            <person name="Kuncharoen N."/>
            <person name="Kudo T."/>
            <person name="Yuki M."/>
            <person name="Igarashi Y."/>
            <person name="Tanasupawat S."/>
        </authorList>
    </citation>
    <scope>NUCLEOTIDE SEQUENCE [LARGE SCALE GENOMIC DNA]</scope>
    <source>
        <strain evidence="2 3">JCM 14158</strain>
    </source>
</reference>
<dbReference type="EMBL" id="VSFG01000005">
    <property type="protein sequence ID" value="TYB43896.1"/>
    <property type="molecule type" value="Genomic_DNA"/>
</dbReference>
<evidence type="ECO:0000256" key="1">
    <source>
        <dbReference type="SAM" id="MobiDB-lite"/>
    </source>
</evidence>
<gene>
    <name evidence="2" type="ORF">FXF69_23275</name>
</gene>
<proteinExistence type="predicted"/>
<feature type="region of interest" description="Disordered" evidence="1">
    <location>
        <begin position="250"/>
        <end position="269"/>
    </location>
</feature>
<protein>
    <submittedName>
        <fullName evidence="2">DUF2398 family protein</fullName>
    </submittedName>
</protein>
<evidence type="ECO:0000313" key="2">
    <source>
        <dbReference type="EMBL" id="TYB43896.1"/>
    </source>
</evidence>
<organism evidence="2 3">
    <name type="scientific">Actinomadura chibensis</name>
    <dbReference type="NCBI Taxonomy" id="392828"/>
    <lineage>
        <taxon>Bacteria</taxon>
        <taxon>Bacillati</taxon>
        <taxon>Actinomycetota</taxon>
        <taxon>Actinomycetes</taxon>
        <taxon>Streptosporangiales</taxon>
        <taxon>Thermomonosporaceae</taxon>
        <taxon>Actinomadura</taxon>
    </lineage>
</organism>
<sequence>MTGRRLDPDLSPAARILNATGRLRAETHPEEYRTALKGRERLTAFFHDELGWTLEVSETASLIRLHKRRADVPSDRGPRLQRARGDGPLASKKVLICCALICEQLWRRSRMSLQELLQAIAQTCATEEDEGTLPPFPVVLAEDVSKQQARSNRLCLVDALKLLVAEGTATVDDDLDRVVDDEDANLVVTASRERLATKFSSLSPLLLGLASLPPEQHAAALSRATLSDSAESDVPSLDERRVRLMRRIADDPATDPVDDPTEGSPYLHTPAGRERALDLITSFGYIATVRRDWWEVTDRDGTGTGIEFPHGRRTERQAALALLAAIVRRTDPAAPLSTPEAVEVLELARRDRPRWAAAYAGRLPVLARVAAAELTNVGLLRPDPHRGGTWLSTPGARLWHVKVHSPPVPAARRDAGAAVQPSLLTDED</sequence>
<feature type="compositionally biased region" description="Acidic residues" evidence="1">
    <location>
        <begin position="252"/>
        <end position="261"/>
    </location>
</feature>
<dbReference type="AlphaFoldDB" id="A0A5D0NHH1"/>
<feature type="region of interest" description="Disordered" evidence="1">
    <location>
        <begin position="409"/>
        <end position="428"/>
    </location>
</feature>
<dbReference type="InterPro" id="IPR013494">
    <property type="entry name" value="CHP02678"/>
</dbReference>
<name>A0A5D0NHH1_9ACTN</name>
<accession>A0A5D0NHH1</accession>
<comment type="caution">
    <text evidence="2">The sequence shown here is derived from an EMBL/GenBank/DDBJ whole genome shotgun (WGS) entry which is preliminary data.</text>
</comment>
<dbReference type="Pfam" id="PF09661">
    <property type="entry name" value="DUF2398"/>
    <property type="match status" value="1"/>
</dbReference>